<keyword evidence="7" id="KW-0032">Aminotransferase</keyword>
<dbReference type="EMBL" id="JACIJS010000016">
    <property type="protein sequence ID" value="MBB5517196.1"/>
    <property type="molecule type" value="Genomic_DNA"/>
</dbReference>
<evidence type="ECO:0000256" key="1">
    <source>
        <dbReference type="ARBA" id="ARBA00001933"/>
    </source>
</evidence>
<keyword evidence="7" id="KW-0808">Transferase</keyword>
<feature type="domain" description="Aminotransferase class V" evidence="6">
    <location>
        <begin position="73"/>
        <end position="311"/>
    </location>
</feature>
<evidence type="ECO:0000313" key="7">
    <source>
        <dbReference type="EMBL" id="MBB5517196.1"/>
    </source>
</evidence>
<evidence type="ECO:0000256" key="3">
    <source>
        <dbReference type="ARBA" id="ARBA00022898"/>
    </source>
</evidence>
<dbReference type="EC" id="2.6.1.44" evidence="7"/>
<reference evidence="7 8" key="1">
    <citation type="submission" date="2020-08" db="EMBL/GenBank/DDBJ databases">
        <title>Genomic Encyclopedia of Type Strains, Phase IV (KMG-IV): sequencing the most valuable type-strain genomes for metagenomic binning, comparative biology and taxonomic classification.</title>
        <authorList>
            <person name="Goeker M."/>
        </authorList>
    </citation>
    <scope>NUCLEOTIDE SEQUENCE [LARGE SCALE GENOMIC DNA]</scope>
    <source>
        <strain evidence="7 8">DSM 103377</strain>
    </source>
</reference>
<evidence type="ECO:0000313" key="8">
    <source>
        <dbReference type="Proteomes" id="UP000553766"/>
    </source>
</evidence>
<organism evidence="7 8">
    <name type="scientific">Rubricella aquisinus</name>
    <dbReference type="NCBI Taxonomy" id="2028108"/>
    <lineage>
        <taxon>Bacteria</taxon>
        <taxon>Pseudomonadati</taxon>
        <taxon>Pseudomonadota</taxon>
        <taxon>Alphaproteobacteria</taxon>
        <taxon>Rhodobacterales</taxon>
        <taxon>Paracoccaceae</taxon>
        <taxon>Rubricella</taxon>
    </lineage>
</organism>
<accession>A0A840X5Z3</accession>
<evidence type="ECO:0000259" key="6">
    <source>
        <dbReference type="Pfam" id="PF00266"/>
    </source>
</evidence>
<dbReference type="PIRSF" id="PIRSF000524">
    <property type="entry name" value="SPT"/>
    <property type="match status" value="1"/>
</dbReference>
<dbReference type="EC" id="2.6.1.45" evidence="7"/>
<dbReference type="GO" id="GO:0019265">
    <property type="term" value="P:glycine biosynthetic process, by transamination of glyoxylate"/>
    <property type="evidence" value="ECO:0007669"/>
    <property type="project" value="TreeGrafter"/>
</dbReference>
<dbReference type="Gene3D" id="3.90.1150.10">
    <property type="entry name" value="Aspartate Aminotransferase, domain 1"/>
    <property type="match status" value="1"/>
</dbReference>
<dbReference type="AlphaFoldDB" id="A0A840X5Z3"/>
<keyword evidence="7" id="KW-0670">Pyruvate</keyword>
<dbReference type="Gene3D" id="3.40.640.10">
    <property type="entry name" value="Type I PLP-dependent aspartate aminotransferase-like (Major domain)"/>
    <property type="match status" value="1"/>
</dbReference>
<dbReference type="RefSeq" id="WP_184013147.1">
    <property type="nucleotide sequence ID" value="NZ_JACIJS010000016.1"/>
</dbReference>
<sequence length="407" mass="43028">MSLSFGHEFLSIPGPSAMPERVLRAMHRASPNIYEGELVDMMPDLEAGLRRVARTDGHVSIYIGNGHAAWEASLANTLSRGDKVLLLTTGRFGPGWGMMARGMGIDVEILDFGTAAPTDAARVEARLRADTGHDIKAVLTVHTDTASSVRNDIPAIRAAMNAAAHPALLMVDCIASLACEPFETDAWGVDVMVAACQKGLMTPAGLAFTFHNDKAAEARKSADLVTPYWDWNPRSAPDMFYQRFCGTAPTHHLYGLREALAILAEEGIENTWARHATLAKAVWAAVDAWAEGGIVAANVTDRAARSIAVTTLRTKGEEATAIRKWTQGFAGVTLGVGLGLEAGGKMATAHGADLFRIGHMGHLNPHALLGTLSVTDAALKALDIPHGDAALSRAAQVIAEAGAGFTA</sequence>
<keyword evidence="3 5" id="KW-0663">Pyridoxal phosphate</keyword>
<comment type="caution">
    <text evidence="7">The sequence shown here is derived from an EMBL/GenBank/DDBJ whole genome shotgun (WGS) entry which is preliminary data.</text>
</comment>
<name>A0A840X5Z3_9RHOB</name>
<dbReference type="InterPro" id="IPR024169">
    <property type="entry name" value="SP_NH2Trfase/AEP_transaminase"/>
</dbReference>
<dbReference type="InterPro" id="IPR015424">
    <property type="entry name" value="PyrdxlP-dep_Trfase"/>
</dbReference>
<keyword evidence="8" id="KW-1185">Reference proteome</keyword>
<dbReference type="EC" id="2.6.1.51" evidence="7"/>
<proteinExistence type="inferred from homology"/>
<dbReference type="Proteomes" id="UP000553766">
    <property type="component" value="Unassembled WGS sequence"/>
</dbReference>
<feature type="modified residue" description="N6-(pyridoxal phosphate)lysine" evidence="5">
    <location>
        <position position="198"/>
    </location>
</feature>
<evidence type="ECO:0000256" key="5">
    <source>
        <dbReference type="PIRSR" id="PIRSR000524-50"/>
    </source>
</evidence>
<comment type="similarity">
    <text evidence="2">Belongs to the class-V pyridoxal-phosphate-dependent aminotransferase family.</text>
</comment>
<dbReference type="PANTHER" id="PTHR21152">
    <property type="entry name" value="AMINOTRANSFERASE CLASS V"/>
    <property type="match status" value="1"/>
</dbReference>
<evidence type="ECO:0000256" key="2">
    <source>
        <dbReference type="ARBA" id="ARBA00009236"/>
    </source>
</evidence>
<dbReference type="InterPro" id="IPR000192">
    <property type="entry name" value="Aminotrans_V_dom"/>
</dbReference>
<comment type="cofactor">
    <cofactor evidence="1 5">
        <name>pyridoxal 5'-phosphate</name>
        <dbReference type="ChEBI" id="CHEBI:597326"/>
    </cofactor>
</comment>
<dbReference type="PANTHER" id="PTHR21152:SF40">
    <property type="entry name" value="ALANINE--GLYOXYLATE AMINOTRANSFERASE"/>
    <property type="match status" value="1"/>
</dbReference>
<dbReference type="Pfam" id="PF00266">
    <property type="entry name" value="Aminotran_5"/>
    <property type="match status" value="1"/>
</dbReference>
<gene>
    <name evidence="7" type="ORF">FHS89_003243</name>
</gene>
<dbReference type="InterPro" id="IPR015421">
    <property type="entry name" value="PyrdxlP-dep_Trfase_major"/>
</dbReference>
<dbReference type="GO" id="GO:0004760">
    <property type="term" value="F:L-serine-pyruvate transaminase activity"/>
    <property type="evidence" value="ECO:0007669"/>
    <property type="project" value="UniProtKB-EC"/>
</dbReference>
<feature type="binding site" evidence="4">
    <location>
        <position position="356"/>
    </location>
    <ligand>
        <name>substrate</name>
    </ligand>
</feature>
<protein>
    <submittedName>
        <fullName evidence="7">Alanine-glyoxylate transaminase/serine-glyoxylate transaminase/serine-pyruvate transaminase</fullName>
        <ecNumber evidence="7">2.6.1.44</ecNumber>
        <ecNumber evidence="7">2.6.1.45</ecNumber>
        <ecNumber evidence="7">2.6.1.51</ecNumber>
    </submittedName>
</protein>
<dbReference type="InterPro" id="IPR015422">
    <property type="entry name" value="PyrdxlP-dep_Trfase_small"/>
</dbReference>
<dbReference type="SUPFAM" id="SSF53383">
    <property type="entry name" value="PLP-dependent transferases"/>
    <property type="match status" value="1"/>
</dbReference>
<evidence type="ECO:0000256" key="4">
    <source>
        <dbReference type="PIRSR" id="PIRSR000524-1"/>
    </source>
</evidence>
<dbReference type="GO" id="GO:0050281">
    <property type="term" value="F:L-serine-glyoxylate transaminase activity"/>
    <property type="evidence" value="ECO:0007669"/>
    <property type="project" value="UniProtKB-EC"/>
</dbReference>
<dbReference type="GO" id="GO:0008453">
    <property type="term" value="F:alanine-glyoxylate transaminase activity"/>
    <property type="evidence" value="ECO:0007669"/>
    <property type="project" value="UniProtKB-EC"/>
</dbReference>